<evidence type="ECO:0000313" key="2">
    <source>
        <dbReference type="EMBL" id="VGL64600.1"/>
    </source>
</evidence>
<dbReference type="InterPro" id="IPR007539">
    <property type="entry name" value="DUF551"/>
</dbReference>
<dbReference type="RefSeq" id="WP_032456983.1">
    <property type="nucleotide sequence ID" value="NZ_CACSCY010000028.1"/>
</dbReference>
<dbReference type="EMBL" id="CAAHCS010000002">
    <property type="protein sequence ID" value="VGL64600.1"/>
    <property type="molecule type" value="Genomic_DNA"/>
</dbReference>
<dbReference type="AlphaFoldDB" id="A0A486NXY6"/>
<feature type="domain" description="DUF551" evidence="1">
    <location>
        <begin position="2"/>
        <end position="66"/>
    </location>
</feature>
<evidence type="ECO:0000259" key="1">
    <source>
        <dbReference type="Pfam" id="PF04448"/>
    </source>
</evidence>
<organism evidence="2">
    <name type="scientific">Klebsiella pneumoniae</name>
    <dbReference type="NCBI Taxonomy" id="573"/>
    <lineage>
        <taxon>Bacteria</taxon>
        <taxon>Pseudomonadati</taxon>
        <taxon>Pseudomonadota</taxon>
        <taxon>Gammaproteobacteria</taxon>
        <taxon>Enterobacterales</taxon>
        <taxon>Enterobacteriaceae</taxon>
        <taxon>Klebsiella/Raoultella group</taxon>
        <taxon>Klebsiella</taxon>
        <taxon>Klebsiella pneumoniae complex</taxon>
    </lineage>
</organism>
<sequence length="67" mass="7522">MQWVSVGEALPETRSQFQMVIVATNKGIGVASYNAINGFYDAILNGGKQYSKLEISHWMYLPDQPEK</sequence>
<protein>
    <recommendedName>
        <fullName evidence="1">DUF551 domain-containing protein</fullName>
    </recommendedName>
</protein>
<gene>
    <name evidence="2" type="ORF">SAMEA4873648_02202</name>
</gene>
<reference evidence="2" key="1">
    <citation type="submission" date="2019-03" db="EMBL/GenBank/DDBJ databases">
        <authorList>
            <consortium name="Pathogen Informatics"/>
        </authorList>
    </citation>
    <scope>NUCLEOTIDE SEQUENCE</scope>
    <source>
        <strain evidence="2">5012STDY7626446</strain>
    </source>
</reference>
<accession>A0A486NXY6</accession>
<proteinExistence type="predicted"/>
<dbReference type="Pfam" id="PF04448">
    <property type="entry name" value="DUF551"/>
    <property type="match status" value="1"/>
</dbReference>
<name>A0A486NXY6_KLEPN</name>